<dbReference type="PANTHER" id="PTHR40518">
    <property type="entry name" value="ACETOACETATE DECARBOXYLASE"/>
    <property type="match status" value="1"/>
</dbReference>
<sequence>MKFSASCLFAVIAGLSAAQWDNNSTAPIELAPAPWTLKGTVYSITLVPLSDDLPNKAFPPLERQYASATEGEYLGILGMIQIIRYSESPVGPYDELLIVPGFFKYNHTNAEGEREEKKNVRVSRIYVSQKYTCWNGRTNWNIPKHLARFDWTEKENGETTVKIYPHDTTGDLSESTPAKKPWFKATFKPDLVNGLPFSTDLYKILGVNATLAQPPLPSASSTYGELAGTNHWAATVPGQVTDNASLGVYDLDQGDGDVEGEGNTNAVGDEYFPNFWPGLLRFNAGIKLENATITFRTKVAFSLQCDLFGVLFCPRNITCRFMRVSLKDYDIGAWKFEPEDEKKVIISYMT</sequence>
<organism evidence="2 3">
    <name type="scientific">Colletotrichum gloeosporioides</name>
    <name type="common">Anthracnose fungus</name>
    <name type="synonym">Glomerella cingulata</name>
    <dbReference type="NCBI Taxonomy" id="474922"/>
    <lineage>
        <taxon>Eukaryota</taxon>
        <taxon>Fungi</taxon>
        <taxon>Dikarya</taxon>
        <taxon>Ascomycota</taxon>
        <taxon>Pezizomycotina</taxon>
        <taxon>Sordariomycetes</taxon>
        <taxon>Hypocreomycetidae</taxon>
        <taxon>Glomerellales</taxon>
        <taxon>Glomerellaceae</taxon>
        <taxon>Colletotrichum</taxon>
        <taxon>Colletotrichum gloeosporioides species complex</taxon>
    </lineage>
</organism>
<dbReference type="RefSeq" id="XP_045264558.1">
    <property type="nucleotide sequence ID" value="XM_045408591.1"/>
</dbReference>
<accession>A0A8H4FLK6</accession>
<dbReference type="GeneID" id="69015770"/>
<dbReference type="Gene3D" id="2.40.400.10">
    <property type="entry name" value="Acetoacetate decarboxylase-like"/>
    <property type="match status" value="1"/>
</dbReference>
<evidence type="ECO:0000313" key="2">
    <source>
        <dbReference type="EMBL" id="KAF3805399.1"/>
    </source>
</evidence>
<dbReference type="EMBL" id="WVTB01000043">
    <property type="protein sequence ID" value="KAF3805399.1"/>
    <property type="molecule type" value="Genomic_DNA"/>
</dbReference>
<dbReference type="InterPro" id="IPR023375">
    <property type="entry name" value="ADC_dom_sf"/>
</dbReference>
<dbReference type="PANTHER" id="PTHR40518:SF1">
    <property type="entry name" value="ACETOACETATE DECARBOXYLASE"/>
    <property type="match status" value="1"/>
</dbReference>
<reference evidence="2" key="1">
    <citation type="journal article" date="2020" name="Phytopathology">
        <title>Genome sequence and comparative analysis of Colletotrichum gloeosporioides isolated from Liriodendron leaves.</title>
        <authorList>
            <person name="Fu F.F."/>
            <person name="Hao Z."/>
            <person name="Wang P."/>
            <person name="Lu Y."/>
            <person name="Xue L.J."/>
            <person name="Wei G."/>
            <person name="Tian Y."/>
            <person name="Baishi H."/>
            <person name="Xu H."/>
            <person name="Shi J."/>
            <person name="Cheng T."/>
            <person name="Wang G."/>
            <person name="Yi Y."/>
            <person name="Chen J."/>
        </authorList>
    </citation>
    <scope>NUCLEOTIDE SEQUENCE</scope>
    <source>
        <strain evidence="2">Lc1</strain>
    </source>
</reference>
<proteinExistence type="predicted"/>
<reference evidence="2" key="2">
    <citation type="submission" date="2020-03" db="EMBL/GenBank/DDBJ databases">
        <authorList>
            <person name="Fu F.-F."/>
            <person name="Chen J."/>
        </authorList>
    </citation>
    <scope>NUCLEOTIDE SEQUENCE</scope>
    <source>
        <strain evidence="2">Lc1</strain>
    </source>
</reference>
<evidence type="ECO:0000256" key="1">
    <source>
        <dbReference type="SAM" id="SignalP"/>
    </source>
</evidence>
<dbReference type="Proteomes" id="UP000613401">
    <property type="component" value="Unassembled WGS sequence"/>
</dbReference>
<protein>
    <submittedName>
        <fullName evidence="2">Uncharacterized protein</fullName>
    </submittedName>
</protein>
<keyword evidence="1" id="KW-0732">Signal</keyword>
<dbReference type="AlphaFoldDB" id="A0A8H4FLK6"/>
<keyword evidence="3" id="KW-1185">Reference proteome</keyword>
<feature type="signal peptide" evidence="1">
    <location>
        <begin position="1"/>
        <end position="18"/>
    </location>
</feature>
<evidence type="ECO:0000313" key="3">
    <source>
        <dbReference type="Proteomes" id="UP000613401"/>
    </source>
</evidence>
<name>A0A8H4FLK6_COLGL</name>
<gene>
    <name evidence="2" type="ORF">GCG54_00008630</name>
</gene>
<feature type="chain" id="PRO_5034103627" evidence="1">
    <location>
        <begin position="19"/>
        <end position="350"/>
    </location>
</feature>
<dbReference type="SUPFAM" id="SSF160104">
    <property type="entry name" value="Acetoacetate decarboxylase-like"/>
    <property type="match status" value="1"/>
</dbReference>
<comment type="caution">
    <text evidence="2">The sequence shown here is derived from an EMBL/GenBank/DDBJ whole genome shotgun (WGS) entry which is preliminary data.</text>
</comment>